<dbReference type="AlphaFoldDB" id="W7E1W2"/>
<dbReference type="Pfam" id="PF01515">
    <property type="entry name" value="PTA_PTB"/>
    <property type="match status" value="1"/>
</dbReference>
<dbReference type="RefSeq" id="WP_254259802.1">
    <property type="nucleotide sequence ID" value="NZ_AODM01000008.1"/>
</dbReference>
<keyword evidence="2" id="KW-0012">Acyltransferase</keyword>
<dbReference type="PANTHER" id="PTHR43356:SF2">
    <property type="entry name" value="PHOSPHATE ACETYLTRANSFERASE"/>
    <property type="match status" value="1"/>
</dbReference>
<feature type="domain" description="Phosphate acetyl/butaryl transferase" evidence="3">
    <location>
        <begin position="67"/>
        <end position="286"/>
    </location>
</feature>
<dbReference type="SUPFAM" id="SSF53659">
    <property type="entry name" value="Isocitrate/Isopropylmalate dehydrogenase-like"/>
    <property type="match status" value="1"/>
</dbReference>
<dbReference type="InterPro" id="IPR050500">
    <property type="entry name" value="Phos_Acetyltrans/Butyryltrans"/>
</dbReference>
<dbReference type="Gene3D" id="3.40.718.10">
    <property type="entry name" value="Isopropylmalate Dehydrogenase"/>
    <property type="match status" value="1"/>
</dbReference>
<protein>
    <submittedName>
        <fullName evidence="4">Phosphate acetyl/butyryltransferase</fullName>
    </submittedName>
</protein>
<gene>
    <name evidence="4" type="ORF">MCOL2_02481</name>
</gene>
<accession>W7E1W2</accession>
<evidence type="ECO:0000256" key="1">
    <source>
        <dbReference type="ARBA" id="ARBA00022679"/>
    </source>
</evidence>
<dbReference type="Proteomes" id="UP000019241">
    <property type="component" value="Unassembled WGS sequence"/>
</dbReference>
<dbReference type="GO" id="GO:0016746">
    <property type="term" value="F:acyltransferase activity"/>
    <property type="evidence" value="ECO:0007669"/>
    <property type="project" value="UniProtKB-KW"/>
</dbReference>
<evidence type="ECO:0000259" key="3">
    <source>
        <dbReference type="Pfam" id="PF01515"/>
    </source>
</evidence>
<reference evidence="4 5" key="1">
    <citation type="submission" date="2012-12" db="EMBL/GenBank/DDBJ databases">
        <title>Novel taxa of Listeriaceae from agricultural environments in the United States.</title>
        <authorList>
            <person name="den Bakker H.C."/>
            <person name="Allred A."/>
            <person name="Warchocki S."/>
            <person name="Wright E.M."/>
            <person name="Burrell A."/>
            <person name="Nightingale K.K."/>
            <person name="Kephart D."/>
            <person name="Wiedmann M."/>
        </authorList>
    </citation>
    <scope>NUCLEOTIDE SEQUENCE [LARGE SCALE GENOMIC DNA]</scope>
    <source>
        <strain evidence="4 5">FSL S10-1203</strain>
    </source>
</reference>
<comment type="caution">
    <text evidence="4">The sequence shown here is derived from an EMBL/GenBank/DDBJ whole genome shotgun (WGS) entry which is preliminary data.</text>
</comment>
<name>W7E1W2_9LIST</name>
<proteinExistence type="predicted"/>
<dbReference type="PANTHER" id="PTHR43356">
    <property type="entry name" value="PHOSPHATE ACETYLTRANSFERASE"/>
    <property type="match status" value="1"/>
</dbReference>
<evidence type="ECO:0000313" key="5">
    <source>
        <dbReference type="Proteomes" id="UP000019241"/>
    </source>
</evidence>
<organism evidence="4 5">
    <name type="scientific">Listeria fleischmannii FSL S10-1203</name>
    <dbReference type="NCBI Taxonomy" id="1265822"/>
    <lineage>
        <taxon>Bacteria</taxon>
        <taxon>Bacillati</taxon>
        <taxon>Bacillota</taxon>
        <taxon>Bacilli</taxon>
        <taxon>Bacillales</taxon>
        <taxon>Listeriaceae</taxon>
        <taxon>Listeria</taxon>
    </lineage>
</organism>
<dbReference type="InterPro" id="IPR002505">
    <property type="entry name" value="PTA_PTB"/>
</dbReference>
<sequence length="290" mass="31427">MFLWKDTLFFKKKSNKLLTYSIAGGNDPVMRDTVKLALEQKLGRFLVFGSGDLDYALPDVEVFQTQSDEESVLEAVKAIRLGQADVLVKGFVPTATILHAVLAKENKLRTGKLLSQVALFEMPSYPKPLIVTDCAMNIAPNLEEKTQITRNAIEAARAIGIEKPNVVFLSAVEKVTDKMPSTVHAKQLMDFMAEVYPELNAAGPLALDAAISKEAALHKGITNPAAGQADILVVPNIETGNVLYKALVYFGQAKVGSCIVGGAKVPIVISSRSDTKENKLRSLLLTGRMV</sequence>
<keyword evidence="1 4" id="KW-0808">Transferase</keyword>
<dbReference type="PATRIC" id="fig|1265822.4.peg.507"/>
<dbReference type="EMBL" id="AODM01000008">
    <property type="protein sequence ID" value="EUJ64364.1"/>
    <property type="molecule type" value="Genomic_DNA"/>
</dbReference>
<evidence type="ECO:0000313" key="4">
    <source>
        <dbReference type="EMBL" id="EUJ64364.1"/>
    </source>
</evidence>
<evidence type="ECO:0000256" key="2">
    <source>
        <dbReference type="ARBA" id="ARBA00023315"/>
    </source>
</evidence>